<dbReference type="EMBL" id="NMUH01001022">
    <property type="protein sequence ID" value="MQL88001.1"/>
    <property type="molecule type" value="Genomic_DNA"/>
</dbReference>
<proteinExistence type="predicted"/>
<accession>A0A843UWM8</accession>
<evidence type="ECO:0000313" key="2">
    <source>
        <dbReference type="EMBL" id="MQL88001.1"/>
    </source>
</evidence>
<evidence type="ECO:0000256" key="1">
    <source>
        <dbReference type="SAM" id="Phobius"/>
    </source>
</evidence>
<keyword evidence="1" id="KW-0812">Transmembrane</keyword>
<comment type="caution">
    <text evidence="2">The sequence shown here is derived from an EMBL/GenBank/DDBJ whole genome shotgun (WGS) entry which is preliminary data.</text>
</comment>
<keyword evidence="3" id="KW-1185">Reference proteome</keyword>
<keyword evidence="1" id="KW-0472">Membrane</keyword>
<sequence length="137" mass="16084">MLIFIPTMFGKMTRFITIKANEMISYLVLTLACMHLLESSFHVRRLTMRRRRCLLMALGMIIFLLLFLFLNKNFHKFFIRDIKVLVHNSFNRKSELEYTNGSGVDLPNLLDPFELLCSEEDEECSELLECAVRAKTL</sequence>
<gene>
    <name evidence="2" type="ORF">Taro_020563</name>
</gene>
<keyword evidence="1" id="KW-1133">Transmembrane helix</keyword>
<organism evidence="2 3">
    <name type="scientific">Colocasia esculenta</name>
    <name type="common">Wild taro</name>
    <name type="synonym">Arum esculentum</name>
    <dbReference type="NCBI Taxonomy" id="4460"/>
    <lineage>
        <taxon>Eukaryota</taxon>
        <taxon>Viridiplantae</taxon>
        <taxon>Streptophyta</taxon>
        <taxon>Embryophyta</taxon>
        <taxon>Tracheophyta</taxon>
        <taxon>Spermatophyta</taxon>
        <taxon>Magnoliopsida</taxon>
        <taxon>Liliopsida</taxon>
        <taxon>Araceae</taxon>
        <taxon>Aroideae</taxon>
        <taxon>Colocasieae</taxon>
        <taxon>Colocasia</taxon>
    </lineage>
</organism>
<evidence type="ECO:0000313" key="3">
    <source>
        <dbReference type="Proteomes" id="UP000652761"/>
    </source>
</evidence>
<feature type="transmembrane region" description="Helical" evidence="1">
    <location>
        <begin position="23"/>
        <end position="41"/>
    </location>
</feature>
<dbReference type="AlphaFoldDB" id="A0A843UWM8"/>
<feature type="transmembrane region" description="Helical" evidence="1">
    <location>
        <begin position="53"/>
        <end position="70"/>
    </location>
</feature>
<name>A0A843UWM8_COLES</name>
<dbReference type="Proteomes" id="UP000652761">
    <property type="component" value="Unassembled WGS sequence"/>
</dbReference>
<protein>
    <submittedName>
        <fullName evidence="2">Uncharacterized protein</fullName>
    </submittedName>
</protein>
<reference evidence="2" key="1">
    <citation type="submission" date="2017-07" db="EMBL/GenBank/DDBJ databases">
        <title>Taro Niue Genome Assembly and Annotation.</title>
        <authorList>
            <person name="Atibalentja N."/>
            <person name="Keating K."/>
            <person name="Fields C.J."/>
        </authorList>
    </citation>
    <scope>NUCLEOTIDE SEQUENCE</scope>
    <source>
        <strain evidence="2">Niue_2</strain>
        <tissue evidence="2">Leaf</tissue>
    </source>
</reference>